<keyword evidence="2" id="KW-1185">Reference proteome</keyword>
<sequence>MLSVNYSNLKLNKTQDTKIIIDYQDNSQKLTQLAKTPVKFATSNQDSSDLIFSYRIFDKNSIMLANNEVNISKSLLFFNPNTLNTHNLLNFVSKNKFPECELVLDTSIVLSENHIKTIENIRNEISSKIEKSTKAKNEMLENIKNGIFSEKKVSFSKMLRDRFDAFLKCLNCYKGQPSVESE</sequence>
<dbReference type="Proteomes" id="UP000187209">
    <property type="component" value="Unassembled WGS sequence"/>
</dbReference>
<gene>
    <name evidence="1" type="ORF">SteCoe_7257</name>
</gene>
<reference evidence="1 2" key="1">
    <citation type="submission" date="2016-11" db="EMBL/GenBank/DDBJ databases">
        <title>The macronuclear genome of Stentor coeruleus: a giant cell with tiny introns.</title>
        <authorList>
            <person name="Slabodnick M."/>
            <person name="Ruby J.G."/>
            <person name="Reiff S.B."/>
            <person name="Swart E.C."/>
            <person name="Gosai S."/>
            <person name="Prabakaran S."/>
            <person name="Witkowska E."/>
            <person name="Larue G.E."/>
            <person name="Fisher S."/>
            <person name="Freeman R.M."/>
            <person name="Gunawardena J."/>
            <person name="Chu W."/>
            <person name="Stover N.A."/>
            <person name="Gregory B.D."/>
            <person name="Nowacki M."/>
            <person name="Derisi J."/>
            <person name="Roy S.W."/>
            <person name="Marshall W.F."/>
            <person name="Sood P."/>
        </authorList>
    </citation>
    <scope>NUCLEOTIDE SEQUENCE [LARGE SCALE GENOMIC DNA]</scope>
    <source>
        <strain evidence="1">WM001</strain>
    </source>
</reference>
<organism evidence="1 2">
    <name type="scientific">Stentor coeruleus</name>
    <dbReference type="NCBI Taxonomy" id="5963"/>
    <lineage>
        <taxon>Eukaryota</taxon>
        <taxon>Sar</taxon>
        <taxon>Alveolata</taxon>
        <taxon>Ciliophora</taxon>
        <taxon>Postciliodesmatophora</taxon>
        <taxon>Heterotrichea</taxon>
        <taxon>Heterotrichida</taxon>
        <taxon>Stentoridae</taxon>
        <taxon>Stentor</taxon>
    </lineage>
</organism>
<dbReference type="EMBL" id="MPUH01000104">
    <property type="protein sequence ID" value="OMJ90347.1"/>
    <property type="molecule type" value="Genomic_DNA"/>
</dbReference>
<name>A0A1R2CMV3_9CILI</name>
<proteinExistence type="predicted"/>
<evidence type="ECO:0000313" key="2">
    <source>
        <dbReference type="Proteomes" id="UP000187209"/>
    </source>
</evidence>
<accession>A0A1R2CMV3</accession>
<dbReference type="AlphaFoldDB" id="A0A1R2CMV3"/>
<protein>
    <submittedName>
        <fullName evidence="1">Uncharacterized protein</fullName>
    </submittedName>
</protein>
<comment type="caution">
    <text evidence="1">The sequence shown here is derived from an EMBL/GenBank/DDBJ whole genome shotgun (WGS) entry which is preliminary data.</text>
</comment>
<evidence type="ECO:0000313" key="1">
    <source>
        <dbReference type="EMBL" id="OMJ90347.1"/>
    </source>
</evidence>